<reference evidence="1" key="1">
    <citation type="submission" date="2024-07" db="EMBL/GenBank/DDBJ databases">
        <title>Complete genome sequence of Prevotella sp. YM-2024 GTC17253.</title>
        <authorList>
            <person name="Hayashi M."/>
            <person name="Muto Y."/>
            <person name="Tanaka K."/>
            <person name="Niwa H."/>
        </authorList>
    </citation>
    <scope>NUCLEOTIDE SEQUENCE</scope>
    <source>
        <strain evidence="1">GTC17253</strain>
    </source>
</reference>
<evidence type="ECO:0000313" key="1">
    <source>
        <dbReference type="EMBL" id="BFO71448.1"/>
    </source>
</evidence>
<sequence length="235" mass="28069">MTNKGENVLSVLAEKVNHHADWCEYAAYYDYRVRGLRKEALKHLDVFLNVAESLSADKKREFVGFCFSLYFEVPDDDFLLSSYPLTMRLLKPTLEEWCRLEPRNAQLYAWYGRYFKSEEHLQQAPRLNPEDDLCREALLEKYADAIWYSLHHLPDFYIGNPQDDLVLMADIRVHIDALQSEERKRRWESDYLCDLEIIQNYIAWQKSGHPDFEQWGRENNKIMGYGLRGPYYYDK</sequence>
<proteinExistence type="predicted"/>
<protein>
    <recommendedName>
        <fullName evidence="2">DUF5106 domain-containing protein</fullName>
    </recommendedName>
</protein>
<gene>
    <name evidence="1" type="ORF">GTC17253_14140</name>
</gene>
<evidence type="ECO:0008006" key="2">
    <source>
        <dbReference type="Google" id="ProtNLM"/>
    </source>
</evidence>
<organism evidence="1">
    <name type="scientific">Prevotella sp. GTC17253</name>
    <dbReference type="NCBI Taxonomy" id="3236793"/>
    <lineage>
        <taxon>Bacteria</taxon>
        <taxon>Pseudomonadati</taxon>
        <taxon>Bacteroidota</taxon>
        <taxon>Bacteroidia</taxon>
        <taxon>Bacteroidales</taxon>
        <taxon>Prevotellaceae</taxon>
        <taxon>Prevotella</taxon>
    </lineage>
</organism>
<name>A0AB33IP75_9BACT</name>
<accession>A0AB33IP75</accession>
<dbReference type="AlphaFoldDB" id="A0AB33IP75"/>
<dbReference type="EMBL" id="AP035785">
    <property type="protein sequence ID" value="BFO71448.1"/>
    <property type="molecule type" value="Genomic_DNA"/>
</dbReference>